<proteinExistence type="predicted"/>
<reference evidence="2" key="1">
    <citation type="submission" date="2018-05" db="EMBL/GenBank/DDBJ databases">
        <title>Draft genome of Mucuna pruriens seed.</title>
        <authorList>
            <person name="Nnadi N.E."/>
            <person name="Vos R."/>
            <person name="Hasami M.H."/>
            <person name="Devisetty U.K."/>
            <person name="Aguiy J.C."/>
        </authorList>
    </citation>
    <scope>NUCLEOTIDE SEQUENCE [LARGE SCALE GENOMIC DNA]</scope>
    <source>
        <strain evidence="2">JCA_2017</strain>
    </source>
</reference>
<comment type="caution">
    <text evidence="2">The sequence shown here is derived from an EMBL/GenBank/DDBJ whole genome shotgun (WGS) entry which is preliminary data.</text>
</comment>
<accession>A0A371F515</accession>
<dbReference type="InterPro" id="IPR056647">
    <property type="entry name" value="DUF7745"/>
</dbReference>
<protein>
    <recommendedName>
        <fullName evidence="1">DUF7745 domain-containing protein</fullName>
    </recommendedName>
</protein>
<name>A0A371F515_MUCPR</name>
<feature type="non-terminal residue" evidence="2">
    <location>
        <position position="1"/>
    </location>
</feature>
<keyword evidence="3" id="KW-1185">Reference proteome</keyword>
<dbReference type="EMBL" id="QJKJ01010539">
    <property type="protein sequence ID" value="RDX73412.1"/>
    <property type="molecule type" value="Genomic_DNA"/>
</dbReference>
<sequence>MYITPMRNRLLTRILCLETMPYPPPPGFQYTTKRWWRLQPKPDRHRLALSGLVELMPAQYVGFPKSGQVQHPSRLRSIHHHFQSNTNPQAVIRYVYFHPSLNHRWYDLGRVPEKDHELWWPKDWPQPPIGGQGPLYVTSMIVTIPVCYRTVSSRSNTFEEVKSTVHTWLRKLCPIHAWTPDLISWRQWGSHLKGKWRRTFEGKYGNLLGLLEIKVQPEALLALTQYYDPPLKCFIFRGFQLAPTLEENKRILGMPLGRSLITLRLVQYDLDRDVFDTVSTKRKQMQQSQTDSISDIRDGVELDSISTEMQEIGANRVQTQGVNSVNLSSTKIAMDERRWFTFVSQDAENQIHQSVMASQTVPSDNLRPLNS</sequence>
<dbReference type="AlphaFoldDB" id="A0A371F515"/>
<dbReference type="Proteomes" id="UP000257109">
    <property type="component" value="Unassembled WGS sequence"/>
</dbReference>
<dbReference type="PANTHER" id="PTHR48154">
    <property type="entry name" value="PROTEIN, PUTATIVE-RELATED"/>
    <property type="match status" value="1"/>
</dbReference>
<organism evidence="2 3">
    <name type="scientific">Mucuna pruriens</name>
    <name type="common">Velvet bean</name>
    <name type="synonym">Dolichos pruriens</name>
    <dbReference type="NCBI Taxonomy" id="157652"/>
    <lineage>
        <taxon>Eukaryota</taxon>
        <taxon>Viridiplantae</taxon>
        <taxon>Streptophyta</taxon>
        <taxon>Embryophyta</taxon>
        <taxon>Tracheophyta</taxon>
        <taxon>Spermatophyta</taxon>
        <taxon>Magnoliopsida</taxon>
        <taxon>eudicotyledons</taxon>
        <taxon>Gunneridae</taxon>
        <taxon>Pentapetalae</taxon>
        <taxon>rosids</taxon>
        <taxon>fabids</taxon>
        <taxon>Fabales</taxon>
        <taxon>Fabaceae</taxon>
        <taxon>Papilionoideae</taxon>
        <taxon>50 kb inversion clade</taxon>
        <taxon>NPAAA clade</taxon>
        <taxon>indigoferoid/millettioid clade</taxon>
        <taxon>Phaseoleae</taxon>
        <taxon>Mucuna</taxon>
    </lineage>
</organism>
<dbReference type="Pfam" id="PF24924">
    <property type="entry name" value="DUF7745"/>
    <property type="match status" value="1"/>
</dbReference>
<feature type="domain" description="DUF7745" evidence="1">
    <location>
        <begin position="187"/>
        <end position="287"/>
    </location>
</feature>
<evidence type="ECO:0000259" key="1">
    <source>
        <dbReference type="Pfam" id="PF24924"/>
    </source>
</evidence>
<dbReference type="PANTHER" id="PTHR48154:SF1">
    <property type="entry name" value="PROTEIN, PUTATIVE-RELATED"/>
    <property type="match status" value="1"/>
</dbReference>
<gene>
    <name evidence="2" type="ORF">CR513_46989</name>
</gene>
<evidence type="ECO:0000313" key="2">
    <source>
        <dbReference type="EMBL" id="RDX73412.1"/>
    </source>
</evidence>
<evidence type="ECO:0000313" key="3">
    <source>
        <dbReference type="Proteomes" id="UP000257109"/>
    </source>
</evidence>